<evidence type="ECO:0000256" key="1">
    <source>
        <dbReference type="ARBA" id="ARBA00001954"/>
    </source>
</evidence>
<feature type="domain" description="VOC" evidence="9">
    <location>
        <begin position="146"/>
        <end position="265"/>
    </location>
</feature>
<dbReference type="InterPro" id="IPR037523">
    <property type="entry name" value="VOC_core"/>
</dbReference>
<dbReference type="Pfam" id="PF22632">
    <property type="entry name" value="BphC_D1"/>
    <property type="match status" value="1"/>
</dbReference>
<protein>
    <submittedName>
        <fullName evidence="10">Glyoxalase</fullName>
    </submittedName>
</protein>
<dbReference type="InterPro" id="IPR000486">
    <property type="entry name" value="Xdiol_ring_cleave_dOase_1/2"/>
</dbReference>
<dbReference type="RefSeq" id="WP_065137851.1">
    <property type="nucleotide sequence ID" value="NZ_LZLM01000002.1"/>
</dbReference>
<dbReference type="InterPro" id="IPR004360">
    <property type="entry name" value="Glyas_Fos-R_dOase_dom"/>
</dbReference>
<dbReference type="AlphaFoldDB" id="A0A1A3L2V2"/>
<dbReference type="PROSITE" id="PS51819">
    <property type="entry name" value="VOC"/>
    <property type="match status" value="2"/>
</dbReference>
<organism evidence="10 11">
    <name type="scientific">Mycobacterium asiaticum</name>
    <dbReference type="NCBI Taxonomy" id="1790"/>
    <lineage>
        <taxon>Bacteria</taxon>
        <taxon>Bacillati</taxon>
        <taxon>Actinomycetota</taxon>
        <taxon>Actinomycetes</taxon>
        <taxon>Mycobacteriales</taxon>
        <taxon>Mycobacteriaceae</taxon>
        <taxon>Mycobacterium</taxon>
    </lineage>
</organism>
<keyword evidence="6 8" id="KW-0560">Oxidoreductase</keyword>
<dbReference type="EMBL" id="LZLM01000002">
    <property type="protein sequence ID" value="OBJ91034.1"/>
    <property type="molecule type" value="Genomic_DNA"/>
</dbReference>
<dbReference type="Pfam" id="PF00903">
    <property type="entry name" value="Glyoxalase"/>
    <property type="match status" value="1"/>
</dbReference>
<dbReference type="Gene3D" id="3.10.180.10">
    <property type="entry name" value="2,3-Dihydroxybiphenyl 1,2-Dioxygenase, domain 1"/>
    <property type="match status" value="2"/>
</dbReference>
<evidence type="ECO:0000259" key="9">
    <source>
        <dbReference type="PROSITE" id="PS51819"/>
    </source>
</evidence>
<gene>
    <name evidence="10" type="ORF">A5640_02130</name>
</gene>
<comment type="similarity">
    <text evidence="2 8">Belongs to the extradiol ring-cleavage dioxygenase family.</text>
</comment>
<keyword evidence="3" id="KW-0479">Metal-binding</keyword>
<keyword evidence="7 8" id="KW-0408">Iron</keyword>
<proteinExistence type="inferred from homology"/>
<evidence type="ECO:0000256" key="8">
    <source>
        <dbReference type="RuleBase" id="RU000683"/>
    </source>
</evidence>
<evidence type="ECO:0000256" key="7">
    <source>
        <dbReference type="ARBA" id="ARBA00023004"/>
    </source>
</evidence>
<comment type="caution">
    <text evidence="10">The sequence shown here is derived from an EMBL/GenBank/DDBJ whole genome shotgun (WGS) entry which is preliminary data.</text>
</comment>
<evidence type="ECO:0000313" key="10">
    <source>
        <dbReference type="EMBL" id="OBJ91034.1"/>
    </source>
</evidence>
<dbReference type="PROSITE" id="PS00082">
    <property type="entry name" value="EXTRADIOL_DIOXYGENAS"/>
    <property type="match status" value="1"/>
</dbReference>
<dbReference type="SUPFAM" id="SSF54593">
    <property type="entry name" value="Glyoxalase/Bleomycin resistance protein/Dihydroxybiphenyl dioxygenase"/>
    <property type="match status" value="2"/>
</dbReference>
<evidence type="ECO:0000256" key="5">
    <source>
        <dbReference type="ARBA" id="ARBA00022964"/>
    </source>
</evidence>
<keyword evidence="5 8" id="KW-0223">Dioxygenase</keyword>
<sequence>MSLINQLAYLGAGATDLDAWRLYAGKVLGHQIMPDTDDHALYLRFDDRHHRLVVSPADIDDISYAGWEVNNRAALDRAAAAVSDAGVEVLEGTPGEADLRRVLGFVYFTCPYSGVRMELAYGHEAMFGPTFLPSRPLSGFHTGEHGLGHVVCYASDVQKASDFYVNVLGFGVSDYTLIPRMGLLASFLHCNGRHHSLAFFAAPTAPRKIQHLMLQTNTIDDVGSTYDVCLDHELTTTTLGRHPNDHSVSFYFRNPSGWNIEYAWEPRVIDPDTWVTEHFVAGRPGAYWGHRGLMEMV</sequence>
<comment type="cofactor">
    <cofactor evidence="1 8">
        <name>Fe(2+)</name>
        <dbReference type="ChEBI" id="CHEBI:29033"/>
    </cofactor>
</comment>
<keyword evidence="4 8" id="KW-0058">Aromatic hydrocarbons catabolism</keyword>
<evidence type="ECO:0000313" key="11">
    <source>
        <dbReference type="Proteomes" id="UP000093925"/>
    </source>
</evidence>
<evidence type="ECO:0000256" key="4">
    <source>
        <dbReference type="ARBA" id="ARBA00022797"/>
    </source>
</evidence>
<evidence type="ECO:0000256" key="2">
    <source>
        <dbReference type="ARBA" id="ARBA00008784"/>
    </source>
</evidence>
<dbReference type="Proteomes" id="UP000093925">
    <property type="component" value="Unassembled WGS sequence"/>
</dbReference>
<dbReference type="GO" id="GO:0008198">
    <property type="term" value="F:ferrous iron binding"/>
    <property type="evidence" value="ECO:0007669"/>
    <property type="project" value="InterPro"/>
</dbReference>
<accession>A0A1A3L2V2</accession>
<evidence type="ECO:0000256" key="6">
    <source>
        <dbReference type="ARBA" id="ARBA00023002"/>
    </source>
</evidence>
<reference evidence="10 11" key="1">
    <citation type="submission" date="2016-06" db="EMBL/GenBank/DDBJ databases">
        <authorList>
            <person name="Kjaerup R.B."/>
            <person name="Dalgaard T.S."/>
            <person name="Juul-Madsen H.R."/>
        </authorList>
    </citation>
    <scope>NUCLEOTIDE SEQUENCE [LARGE SCALE GENOMIC DNA]</scope>
    <source>
        <strain evidence="10 11">1276495.2</strain>
    </source>
</reference>
<dbReference type="InterPro" id="IPR029068">
    <property type="entry name" value="Glyas_Bleomycin-R_OHBP_Dase"/>
</dbReference>
<evidence type="ECO:0000256" key="3">
    <source>
        <dbReference type="ARBA" id="ARBA00022723"/>
    </source>
</evidence>
<feature type="domain" description="VOC" evidence="9">
    <location>
        <begin position="6"/>
        <end position="122"/>
    </location>
</feature>
<dbReference type="CDD" id="cd07252">
    <property type="entry name" value="BphC1-RGP6_N_like"/>
    <property type="match status" value="1"/>
</dbReference>
<dbReference type="CDD" id="cd07237">
    <property type="entry name" value="BphC1-RGP6_C_like"/>
    <property type="match status" value="1"/>
</dbReference>
<name>A0A1A3L2V2_MYCAS</name>
<dbReference type="GO" id="GO:0051213">
    <property type="term" value="F:dioxygenase activity"/>
    <property type="evidence" value="ECO:0007669"/>
    <property type="project" value="UniProtKB-KW"/>
</dbReference>